<name>A0A4S8Q403_9HYPH</name>
<dbReference type="InterPro" id="IPR036866">
    <property type="entry name" value="RibonucZ/Hydroxyglut_hydro"/>
</dbReference>
<dbReference type="Pfam" id="PF12706">
    <property type="entry name" value="Lactamase_B_2"/>
    <property type="match status" value="1"/>
</dbReference>
<dbReference type="PANTHER" id="PTHR15032">
    <property type="entry name" value="N-ACYL-PHOSPHATIDYLETHANOLAMINE-HYDROLYZING PHOSPHOLIPASE D"/>
    <property type="match status" value="1"/>
</dbReference>
<dbReference type="GO" id="GO:0005737">
    <property type="term" value="C:cytoplasm"/>
    <property type="evidence" value="ECO:0007669"/>
    <property type="project" value="TreeGrafter"/>
</dbReference>
<dbReference type="Gene3D" id="3.60.15.10">
    <property type="entry name" value="Ribonuclease Z/Hydroxyacylglutathione hydrolase-like"/>
    <property type="match status" value="1"/>
</dbReference>
<evidence type="ECO:0000313" key="3">
    <source>
        <dbReference type="Proteomes" id="UP000307378"/>
    </source>
</evidence>
<dbReference type="RefSeq" id="WP_136539204.1">
    <property type="nucleotide sequence ID" value="NZ_STGU01000003.1"/>
</dbReference>
<reference evidence="2 3" key="1">
    <citation type="submission" date="2019-04" db="EMBL/GenBank/DDBJ databases">
        <title>genome sequence of strain W3.</title>
        <authorList>
            <person name="Gao J."/>
            <person name="Sun J."/>
        </authorList>
    </citation>
    <scope>NUCLEOTIDE SEQUENCE [LARGE SCALE GENOMIC DNA]</scope>
    <source>
        <strain evidence="2 3">W3</strain>
    </source>
</reference>
<organism evidence="2 3">
    <name type="scientific">Rhizobium rosettiformans W3</name>
    <dbReference type="NCBI Taxonomy" id="538378"/>
    <lineage>
        <taxon>Bacteria</taxon>
        <taxon>Pseudomonadati</taxon>
        <taxon>Pseudomonadota</taxon>
        <taxon>Alphaproteobacteria</taxon>
        <taxon>Hyphomicrobiales</taxon>
        <taxon>Rhizobiaceae</taxon>
        <taxon>Rhizobium/Agrobacterium group</taxon>
        <taxon>Rhizobium</taxon>
    </lineage>
</organism>
<protein>
    <recommendedName>
        <fullName evidence="1">Metallo-beta-lactamase domain-containing protein</fullName>
    </recommendedName>
</protein>
<dbReference type="InterPro" id="IPR006311">
    <property type="entry name" value="TAT_signal"/>
</dbReference>
<dbReference type="Proteomes" id="UP000307378">
    <property type="component" value="Unassembled WGS sequence"/>
</dbReference>
<evidence type="ECO:0000313" key="2">
    <source>
        <dbReference type="EMBL" id="THV37275.1"/>
    </source>
</evidence>
<dbReference type="AlphaFoldDB" id="A0A4S8Q403"/>
<proteinExistence type="predicted"/>
<gene>
    <name evidence="2" type="ORF">FAA86_06695</name>
</gene>
<dbReference type="EMBL" id="STGU01000003">
    <property type="protein sequence ID" value="THV37275.1"/>
    <property type="molecule type" value="Genomic_DNA"/>
</dbReference>
<comment type="caution">
    <text evidence="2">The sequence shown here is derived from an EMBL/GenBank/DDBJ whole genome shotgun (WGS) entry which is preliminary data.</text>
</comment>
<accession>A0A4S8Q403</accession>
<dbReference type="PROSITE" id="PS51318">
    <property type="entry name" value="TAT"/>
    <property type="match status" value="1"/>
</dbReference>
<dbReference type="InterPro" id="IPR001279">
    <property type="entry name" value="Metallo-B-lactamas"/>
</dbReference>
<evidence type="ECO:0000259" key="1">
    <source>
        <dbReference type="Pfam" id="PF12706"/>
    </source>
</evidence>
<dbReference type="PANTHER" id="PTHR15032:SF4">
    <property type="entry name" value="N-ACYL-PHOSPHATIDYLETHANOLAMINE-HYDROLYZING PHOSPHOLIPASE D"/>
    <property type="match status" value="1"/>
</dbReference>
<sequence length="361" mass="39700">MNRRSFLKWSGFGVVAAAIGGLGMREAQAGNRYYSGPISDHFDGKVFFNPGGEEPRGFTDLLRWQLGGGKIDWPKAVAAADFVTTRPEPRVEGSRLVVTMVGHATLLIQTAGLNILTDPVWSERASPVSFAGPKRNNPPGVAFDDLPKIDIVIVTHSHYDHLDIATLKRLIERDSPRLVTPLGNDTIIRSDVPRLKADVMDWGDRLKIGNDVIIHCEPCHHWSARGMGDRRMALWAAFVLETPGGKIYHIGDTGYAEGKHYRELKAKHGDIRLAIMPIGAYEPRWFMKAQHQNPEEAIEGFRLSGASFGIGHHFGTFQLTNEGIDDPPKALVTAMSAAGIGNDRFKGLRPGQQFEVPRAGA</sequence>
<dbReference type="SUPFAM" id="SSF56281">
    <property type="entry name" value="Metallo-hydrolase/oxidoreductase"/>
    <property type="match status" value="1"/>
</dbReference>
<feature type="domain" description="Metallo-beta-lactamase" evidence="1">
    <location>
        <begin position="114"/>
        <end position="314"/>
    </location>
</feature>